<gene>
    <name evidence="1" type="ORF">Q2T77_21825</name>
</gene>
<sequence>MGQIRTAMLSLLQVHGGHTMQRVAQRVRFAGDLEALWYLRQDVLTALSAVDGEVAARRQMRQINRLFKGGLPGSMEPRTHHRVHG</sequence>
<accession>A0ABT8SAB4</accession>
<evidence type="ECO:0000313" key="1">
    <source>
        <dbReference type="EMBL" id="MDO1534937.1"/>
    </source>
</evidence>
<reference evidence="1" key="1">
    <citation type="submission" date="2023-06" db="EMBL/GenBank/DDBJ databases">
        <authorList>
            <person name="Jiang Y."/>
            <person name="Liu Q."/>
        </authorList>
    </citation>
    <scope>NUCLEOTIDE SEQUENCE</scope>
    <source>
        <strain evidence="1">CGMCC 1.12090</strain>
    </source>
</reference>
<protein>
    <submittedName>
        <fullName evidence="1">Uncharacterized protein</fullName>
    </submittedName>
</protein>
<organism evidence="1 2">
    <name type="scientific">Variovorax ginsengisoli</name>
    <dbReference type="NCBI Taxonomy" id="363844"/>
    <lineage>
        <taxon>Bacteria</taxon>
        <taxon>Pseudomonadati</taxon>
        <taxon>Pseudomonadota</taxon>
        <taxon>Betaproteobacteria</taxon>
        <taxon>Burkholderiales</taxon>
        <taxon>Comamonadaceae</taxon>
        <taxon>Variovorax</taxon>
    </lineage>
</organism>
<dbReference type="Proteomes" id="UP001169027">
    <property type="component" value="Unassembled WGS sequence"/>
</dbReference>
<comment type="caution">
    <text evidence="1">The sequence shown here is derived from an EMBL/GenBank/DDBJ whole genome shotgun (WGS) entry which is preliminary data.</text>
</comment>
<dbReference type="RefSeq" id="WP_286504476.1">
    <property type="nucleotide sequence ID" value="NZ_JAUJZH010000016.1"/>
</dbReference>
<keyword evidence="2" id="KW-1185">Reference proteome</keyword>
<proteinExistence type="predicted"/>
<evidence type="ECO:0000313" key="2">
    <source>
        <dbReference type="Proteomes" id="UP001169027"/>
    </source>
</evidence>
<name>A0ABT8SAB4_9BURK</name>
<dbReference type="EMBL" id="JAUKVY010000016">
    <property type="protein sequence ID" value="MDO1534937.1"/>
    <property type="molecule type" value="Genomic_DNA"/>
</dbReference>